<reference evidence="3" key="1">
    <citation type="journal article" date="2014" name="Int. J. Syst. Evol. Microbiol.">
        <title>Complete genome sequence of Corynebacterium casei LMG S-19264T (=DSM 44701T), isolated from a smear-ripened cheese.</title>
        <authorList>
            <consortium name="US DOE Joint Genome Institute (JGI-PGF)"/>
            <person name="Walter F."/>
            <person name="Albersmeier A."/>
            <person name="Kalinowski J."/>
            <person name="Ruckert C."/>
        </authorList>
    </citation>
    <scope>NUCLEOTIDE SEQUENCE</scope>
    <source>
        <strain evidence="3">VKM Ac-1069</strain>
    </source>
</reference>
<evidence type="ECO:0000313" key="4">
    <source>
        <dbReference type="Proteomes" id="UP001143463"/>
    </source>
</evidence>
<dbReference type="GO" id="GO:0016491">
    <property type="term" value="F:oxidoreductase activity"/>
    <property type="evidence" value="ECO:0007669"/>
    <property type="project" value="UniProtKB-KW"/>
</dbReference>
<evidence type="ECO:0000256" key="2">
    <source>
        <dbReference type="ARBA" id="ARBA00023002"/>
    </source>
</evidence>
<dbReference type="Gene3D" id="3.40.50.720">
    <property type="entry name" value="NAD(P)-binding Rossmann-like Domain"/>
    <property type="match status" value="1"/>
</dbReference>
<evidence type="ECO:0000256" key="1">
    <source>
        <dbReference type="ARBA" id="ARBA00006484"/>
    </source>
</evidence>
<dbReference type="AlphaFoldDB" id="A0A9W6NZP8"/>
<name>A0A9W6NZP8_9PSEU</name>
<sequence length="254" mass="25213">MTLPTTDPALRGRRIAVTGASSGIGRATVDLLAAHGASVAALDLRPLTDGGAAAREVPCDVADADSVDAALATAVDALGGLDGLVTCAGVTDGTPTDEMPLAVWRRLVDVNLTGTFLCVRAALPHLLRADGGAIVTIGSVGSLVAAGRSSAYDASKGAVLALTRSLAAEYADRGLRANCVCPGPVATGLARSSADDPHGLRPEPRTAIAGRVTPPIARTAAPAEIATAVAFLLSAQASFITGTAVPVDGGYTAV</sequence>
<dbReference type="PRINTS" id="PR00081">
    <property type="entry name" value="GDHRDH"/>
</dbReference>
<dbReference type="SUPFAM" id="SSF51735">
    <property type="entry name" value="NAD(P)-binding Rossmann-fold domains"/>
    <property type="match status" value="1"/>
</dbReference>
<dbReference type="RefSeq" id="WP_037048958.1">
    <property type="nucleotide sequence ID" value="NZ_BAAAUZ010000003.1"/>
</dbReference>
<dbReference type="Pfam" id="PF13561">
    <property type="entry name" value="adh_short_C2"/>
    <property type="match status" value="1"/>
</dbReference>
<comment type="similarity">
    <text evidence="1">Belongs to the short-chain dehydrogenases/reductases (SDR) family.</text>
</comment>
<dbReference type="FunFam" id="3.40.50.720:FF:000084">
    <property type="entry name" value="Short-chain dehydrogenase reductase"/>
    <property type="match status" value="1"/>
</dbReference>
<evidence type="ECO:0000313" key="3">
    <source>
        <dbReference type="EMBL" id="GLL15150.1"/>
    </source>
</evidence>
<dbReference type="PANTHER" id="PTHR24321">
    <property type="entry name" value="DEHYDROGENASES, SHORT CHAIN"/>
    <property type="match status" value="1"/>
</dbReference>
<gene>
    <name evidence="3" type="ORF">GCM10017577_62990</name>
</gene>
<dbReference type="PRINTS" id="PR00080">
    <property type="entry name" value="SDRFAMILY"/>
</dbReference>
<proteinExistence type="inferred from homology"/>
<organism evidence="3 4">
    <name type="scientific">Pseudonocardia halophobica</name>
    <dbReference type="NCBI Taxonomy" id="29401"/>
    <lineage>
        <taxon>Bacteria</taxon>
        <taxon>Bacillati</taxon>
        <taxon>Actinomycetota</taxon>
        <taxon>Actinomycetes</taxon>
        <taxon>Pseudonocardiales</taxon>
        <taxon>Pseudonocardiaceae</taxon>
        <taxon>Pseudonocardia</taxon>
    </lineage>
</organism>
<reference evidence="3" key="2">
    <citation type="submission" date="2023-01" db="EMBL/GenBank/DDBJ databases">
        <authorList>
            <person name="Sun Q."/>
            <person name="Evtushenko L."/>
        </authorList>
    </citation>
    <scope>NUCLEOTIDE SEQUENCE</scope>
    <source>
        <strain evidence="3">VKM Ac-1069</strain>
    </source>
</reference>
<protein>
    <submittedName>
        <fullName evidence="3">Short-chain dehydrogenase</fullName>
    </submittedName>
</protein>
<dbReference type="Proteomes" id="UP001143463">
    <property type="component" value="Unassembled WGS sequence"/>
</dbReference>
<dbReference type="InterPro" id="IPR002347">
    <property type="entry name" value="SDR_fam"/>
</dbReference>
<dbReference type="CDD" id="cd05233">
    <property type="entry name" value="SDR_c"/>
    <property type="match status" value="1"/>
</dbReference>
<accession>A0A9W6NZP8</accession>
<dbReference type="EMBL" id="BSFQ01000042">
    <property type="protein sequence ID" value="GLL15150.1"/>
    <property type="molecule type" value="Genomic_DNA"/>
</dbReference>
<keyword evidence="2" id="KW-0560">Oxidoreductase</keyword>
<dbReference type="PANTHER" id="PTHR24321:SF8">
    <property type="entry name" value="ESTRADIOL 17-BETA-DEHYDROGENASE 8-RELATED"/>
    <property type="match status" value="1"/>
</dbReference>
<comment type="caution">
    <text evidence="3">The sequence shown here is derived from an EMBL/GenBank/DDBJ whole genome shotgun (WGS) entry which is preliminary data.</text>
</comment>
<keyword evidence="4" id="KW-1185">Reference proteome</keyword>
<dbReference type="InterPro" id="IPR036291">
    <property type="entry name" value="NAD(P)-bd_dom_sf"/>
</dbReference>